<dbReference type="Proteomes" id="UP000799440">
    <property type="component" value="Unassembled WGS sequence"/>
</dbReference>
<feature type="region of interest" description="Disordered" evidence="1">
    <location>
        <begin position="37"/>
        <end position="61"/>
    </location>
</feature>
<proteinExistence type="predicted"/>
<feature type="compositionally biased region" description="Basic residues" evidence="1">
    <location>
        <begin position="51"/>
        <end position="61"/>
    </location>
</feature>
<protein>
    <submittedName>
        <fullName evidence="2">Uncharacterized protein</fullName>
    </submittedName>
</protein>
<accession>A0A6A6V424</accession>
<reference evidence="2" key="1">
    <citation type="journal article" date="2020" name="Stud. Mycol.">
        <title>101 Dothideomycetes genomes: a test case for predicting lifestyles and emergence of pathogens.</title>
        <authorList>
            <person name="Haridas S."/>
            <person name="Albert R."/>
            <person name="Binder M."/>
            <person name="Bloem J."/>
            <person name="Labutti K."/>
            <person name="Salamov A."/>
            <person name="Andreopoulos B."/>
            <person name="Baker S."/>
            <person name="Barry K."/>
            <person name="Bills G."/>
            <person name="Bluhm B."/>
            <person name="Cannon C."/>
            <person name="Castanera R."/>
            <person name="Culley D."/>
            <person name="Daum C."/>
            <person name="Ezra D."/>
            <person name="Gonzalez J."/>
            <person name="Henrissat B."/>
            <person name="Kuo A."/>
            <person name="Liang C."/>
            <person name="Lipzen A."/>
            <person name="Lutzoni F."/>
            <person name="Magnuson J."/>
            <person name="Mondo S."/>
            <person name="Nolan M."/>
            <person name="Ohm R."/>
            <person name="Pangilinan J."/>
            <person name="Park H.-J."/>
            <person name="Ramirez L."/>
            <person name="Alfaro M."/>
            <person name="Sun H."/>
            <person name="Tritt A."/>
            <person name="Yoshinaga Y."/>
            <person name="Zwiers L.-H."/>
            <person name="Turgeon B."/>
            <person name="Goodwin S."/>
            <person name="Spatafora J."/>
            <person name="Crous P."/>
            <person name="Grigoriev I."/>
        </authorList>
    </citation>
    <scope>NUCLEOTIDE SEQUENCE</scope>
    <source>
        <strain evidence="2">CBS 119925</strain>
    </source>
</reference>
<evidence type="ECO:0000313" key="2">
    <source>
        <dbReference type="EMBL" id="KAF2744310.1"/>
    </source>
</evidence>
<dbReference type="AlphaFoldDB" id="A0A6A6V424"/>
<evidence type="ECO:0000313" key="3">
    <source>
        <dbReference type="Proteomes" id="UP000799440"/>
    </source>
</evidence>
<dbReference type="EMBL" id="MU006589">
    <property type="protein sequence ID" value="KAF2744310.1"/>
    <property type="molecule type" value="Genomic_DNA"/>
</dbReference>
<evidence type="ECO:0000256" key="1">
    <source>
        <dbReference type="SAM" id="MobiDB-lite"/>
    </source>
</evidence>
<gene>
    <name evidence="2" type="ORF">M011DRAFT_170508</name>
</gene>
<organism evidence="2 3">
    <name type="scientific">Sporormia fimetaria CBS 119925</name>
    <dbReference type="NCBI Taxonomy" id="1340428"/>
    <lineage>
        <taxon>Eukaryota</taxon>
        <taxon>Fungi</taxon>
        <taxon>Dikarya</taxon>
        <taxon>Ascomycota</taxon>
        <taxon>Pezizomycotina</taxon>
        <taxon>Dothideomycetes</taxon>
        <taxon>Pleosporomycetidae</taxon>
        <taxon>Pleosporales</taxon>
        <taxon>Sporormiaceae</taxon>
        <taxon>Sporormia</taxon>
    </lineage>
</organism>
<name>A0A6A6V424_9PLEO</name>
<sequence length="82" mass="9082">MSAFYAIPAQLFSLIMATNGPLRYKHPPTVDPCFNPHGVSHSHAHGPSTKRDKRVHGSRHCHTPTWIGLSLQREPYANVPGT</sequence>
<keyword evidence="3" id="KW-1185">Reference proteome</keyword>